<protein>
    <submittedName>
        <fullName evidence="1">Uncharacterized protein</fullName>
    </submittedName>
</protein>
<dbReference type="EMBL" id="JAMKOV010000150">
    <property type="protein sequence ID" value="KAI8033303.1"/>
    <property type="molecule type" value="Genomic_DNA"/>
</dbReference>
<evidence type="ECO:0000313" key="2">
    <source>
        <dbReference type="Proteomes" id="UP001059596"/>
    </source>
</evidence>
<accession>A0A9P9YAF1</accession>
<keyword evidence="2" id="KW-1185">Reference proteome</keyword>
<gene>
    <name evidence="1" type="ORF">M5D96_013937</name>
</gene>
<dbReference type="Proteomes" id="UP001059596">
    <property type="component" value="Unassembled WGS sequence"/>
</dbReference>
<sequence length="93" mass="10732">MPPLQQLFSKGKNARCKFCLQYHNALLLDLWHKITPTYTGILARFRNCGGLHCKPDITRQSASLPCRPSWQMPRSHMDVLLSITEFSKLTHVH</sequence>
<proteinExistence type="predicted"/>
<name>A0A9P9YAF1_9MUSC</name>
<organism evidence="1 2">
    <name type="scientific">Drosophila gunungcola</name>
    <name type="common">fruit fly</name>
    <dbReference type="NCBI Taxonomy" id="103775"/>
    <lineage>
        <taxon>Eukaryota</taxon>
        <taxon>Metazoa</taxon>
        <taxon>Ecdysozoa</taxon>
        <taxon>Arthropoda</taxon>
        <taxon>Hexapoda</taxon>
        <taxon>Insecta</taxon>
        <taxon>Pterygota</taxon>
        <taxon>Neoptera</taxon>
        <taxon>Endopterygota</taxon>
        <taxon>Diptera</taxon>
        <taxon>Brachycera</taxon>
        <taxon>Muscomorpha</taxon>
        <taxon>Ephydroidea</taxon>
        <taxon>Drosophilidae</taxon>
        <taxon>Drosophila</taxon>
        <taxon>Sophophora</taxon>
    </lineage>
</organism>
<comment type="caution">
    <text evidence="1">The sequence shown here is derived from an EMBL/GenBank/DDBJ whole genome shotgun (WGS) entry which is preliminary data.</text>
</comment>
<reference evidence="1" key="1">
    <citation type="journal article" date="2023" name="Genome Biol. Evol.">
        <title>Long-read-based Genome Assembly of Drosophila gunungcola Reveals Fewer Chemosensory Genes in Flower-breeding Species.</title>
        <authorList>
            <person name="Negi A."/>
            <person name="Liao B.Y."/>
            <person name="Yeh S.D."/>
        </authorList>
    </citation>
    <scope>NUCLEOTIDE SEQUENCE</scope>
    <source>
        <strain evidence="1">Sukarami</strain>
    </source>
</reference>
<dbReference type="AlphaFoldDB" id="A0A9P9YAF1"/>
<evidence type="ECO:0000313" key="1">
    <source>
        <dbReference type="EMBL" id="KAI8033303.1"/>
    </source>
</evidence>